<organism evidence="6 7">
    <name type="scientific">Dermatophagoides pteronyssinus</name>
    <name type="common">European house dust mite</name>
    <dbReference type="NCBI Taxonomy" id="6956"/>
    <lineage>
        <taxon>Eukaryota</taxon>
        <taxon>Metazoa</taxon>
        <taxon>Ecdysozoa</taxon>
        <taxon>Arthropoda</taxon>
        <taxon>Chelicerata</taxon>
        <taxon>Arachnida</taxon>
        <taxon>Acari</taxon>
        <taxon>Acariformes</taxon>
        <taxon>Sarcoptiformes</taxon>
        <taxon>Astigmata</taxon>
        <taxon>Psoroptidia</taxon>
        <taxon>Analgoidea</taxon>
        <taxon>Pyroglyphidae</taxon>
        <taxon>Dermatophagoidinae</taxon>
        <taxon>Dermatophagoides</taxon>
    </lineage>
</organism>
<evidence type="ECO:0000259" key="5">
    <source>
        <dbReference type="PROSITE" id="PS50238"/>
    </source>
</evidence>
<feature type="compositionally biased region" description="Low complexity" evidence="4">
    <location>
        <begin position="792"/>
        <end position="808"/>
    </location>
</feature>
<feature type="compositionally biased region" description="Low complexity" evidence="4">
    <location>
        <begin position="830"/>
        <end position="845"/>
    </location>
</feature>
<comment type="caution">
    <text evidence="6">The sequence shown here is derived from an EMBL/GenBank/DDBJ whole genome shotgun (WGS) entry which is preliminary data.</text>
</comment>
<feature type="region of interest" description="Disordered" evidence="4">
    <location>
        <begin position="764"/>
        <end position="871"/>
    </location>
</feature>
<feature type="coiled-coil region" evidence="3">
    <location>
        <begin position="146"/>
        <end position="204"/>
    </location>
</feature>
<feature type="region of interest" description="Disordered" evidence="4">
    <location>
        <begin position="710"/>
        <end position="729"/>
    </location>
</feature>
<keyword evidence="7" id="KW-1185">Reference proteome</keyword>
<keyword evidence="1" id="KW-0343">GTPase activation</keyword>
<reference evidence="6 7" key="2">
    <citation type="journal article" date="2022" name="Mol. Biol. Evol.">
        <title>Comparative Genomics Reveals Insights into the Divergent Evolution of Astigmatic Mites and Household Pest Adaptations.</title>
        <authorList>
            <person name="Xiong Q."/>
            <person name="Wan A.T."/>
            <person name="Liu X."/>
            <person name="Fung C.S."/>
            <person name="Xiao X."/>
            <person name="Malainual N."/>
            <person name="Hou J."/>
            <person name="Wang L."/>
            <person name="Wang M."/>
            <person name="Yang K.Y."/>
            <person name="Cui Y."/>
            <person name="Leung E.L."/>
            <person name="Nong W."/>
            <person name="Shin S.K."/>
            <person name="Au S.W."/>
            <person name="Jeong K.Y."/>
            <person name="Chew F.T."/>
            <person name="Hui J.H."/>
            <person name="Leung T.F."/>
            <person name="Tungtrongchitr A."/>
            <person name="Zhong N."/>
            <person name="Liu Z."/>
            <person name="Tsui S.K."/>
        </authorList>
    </citation>
    <scope>NUCLEOTIDE SEQUENCE [LARGE SCALE GENOMIC DNA]</scope>
    <source>
        <strain evidence="6">Derp</strain>
    </source>
</reference>
<feature type="compositionally biased region" description="Basic and acidic residues" evidence="4">
    <location>
        <begin position="764"/>
        <end position="775"/>
    </location>
</feature>
<gene>
    <name evidence="6" type="primary">ARHGAP17</name>
    <name evidence="6" type="ORF">DERP_008052</name>
</gene>
<dbReference type="SUPFAM" id="SSF103657">
    <property type="entry name" value="BAR/IMD domain-like"/>
    <property type="match status" value="1"/>
</dbReference>
<dbReference type="Gene3D" id="1.10.555.10">
    <property type="entry name" value="Rho GTPase activation protein"/>
    <property type="match status" value="1"/>
</dbReference>
<evidence type="ECO:0000256" key="4">
    <source>
        <dbReference type="SAM" id="MobiDB-lite"/>
    </source>
</evidence>
<dbReference type="SMART" id="SM00324">
    <property type="entry name" value="RhoGAP"/>
    <property type="match status" value="1"/>
</dbReference>
<feature type="region of interest" description="Disordered" evidence="4">
    <location>
        <begin position="459"/>
        <end position="481"/>
    </location>
</feature>
<feature type="region of interest" description="Disordered" evidence="4">
    <location>
        <begin position="625"/>
        <end position="698"/>
    </location>
</feature>
<keyword evidence="3" id="KW-0175">Coiled coil</keyword>
<feature type="region of interest" description="Disordered" evidence="4">
    <location>
        <begin position="579"/>
        <end position="605"/>
    </location>
</feature>
<dbReference type="PANTHER" id="PTHR14130:SF14">
    <property type="entry name" value="RHO GTPASE-ACTIVATING PROTEIN 92B"/>
    <property type="match status" value="1"/>
</dbReference>
<protein>
    <submittedName>
        <fullName evidence="6">Rho GTPase-activating protein 17</fullName>
    </submittedName>
</protein>
<dbReference type="InterPro" id="IPR000198">
    <property type="entry name" value="RhoGAP_dom"/>
</dbReference>
<name>A0ABQ8JJP5_DERPT</name>
<feature type="compositionally biased region" description="Polar residues" evidence="4">
    <location>
        <begin position="686"/>
        <end position="698"/>
    </location>
</feature>
<keyword evidence="2" id="KW-0597">Phosphoprotein</keyword>
<feature type="region of interest" description="Disordered" evidence="4">
    <location>
        <begin position="517"/>
        <end position="554"/>
    </location>
</feature>
<feature type="compositionally biased region" description="Basic and acidic residues" evidence="4">
    <location>
        <begin position="710"/>
        <end position="728"/>
    </location>
</feature>
<feature type="compositionally biased region" description="Low complexity" evidence="4">
    <location>
        <begin position="852"/>
        <end position="861"/>
    </location>
</feature>
<sequence>MNQFNKFRDFVHGNSVLSKSKNDRQILSTEVMKDEKHMENIKSILTTAEKKLSNSLISPRRTLGADPVAPEKKTKKFPSTSLNKFFNEASEILSLSKNDSVLGKTLLTCSQLQNEFTQILAEHESNIEQNCLNRIEKYLDEDLPSIHRTKKQLTKAYEELKTARSKHDSFTRSAQQSLDIQNKIETLKKDVEYSEHKLEQCQDAYEIEIFDFLGKELTISEIFFQYIKLLEIYHEQMLQQIRHYIPVLEGVLKNTSQRPVFGCPLEEHLRSSGRKISVVIEKCVEYLFPFVREEGLFRISGSLSKVKRMRNAFNAGRLEALSEMKNDAPAVVSTLKSYLRELPEPLLTFRLYPDWIEASKESDQNERLKSIWTVCTKLPEANRNNLCYLMKFLHELTKYSELNKMSSQNLAIALGPSLLWSERDSCDLSMSNHLPTLVEALITYCDYFFPNEFPEFATNSPTSPVQTNMIDNSSSFSDNSDDQDFSLNATKFSPILNHHHHSSNDKINDKINQQLVDKKKKPAPKPPSSMTSSQSSLQTTNIDLSPTGSLTSSSTKIRSKVASFKFQKPSALNKPTLTQQGENITISNSNEISQNPDPIIKESNREEPIPTAIYLTTKGTVRTDESPGIYLRKSPESMSTFRPQPPIMATTKIRPKSVCERPMVAPPSVPPRPSLTPKQSKAEIGHQNSKSQLSSNDNIQLVDKYPELNHIDSESDDQNSRSSKDLSDHSIQQKVLIDFKDDSKSNIDEQHSSIYPSLEAMMEKNDNENEEEIKIPFEPASTPPPPHRPPRTHSSNSSTGSSSNLSMNDGRDSILDTTSFPSLKKRHQRSASSSISTLNNNNNNPDIDDNSKSNPNSSKITQSKTDHQTYL</sequence>
<evidence type="ECO:0000256" key="3">
    <source>
        <dbReference type="SAM" id="Coils"/>
    </source>
</evidence>
<reference evidence="6 7" key="1">
    <citation type="journal article" date="2018" name="J. Allergy Clin. Immunol.">
        <title>High-quality assembly of Dermatophagoides pteronyssinus genome and transcriptome reveals a wide range of novel allergens.</title>
        <authorList>
            <person name="Liu X.Y."/>
            <person name="Yang K.Y."/>
            <person name="Wang M.Q."/>
            <person name="Kwok J.S."/>
            <person name="Zeng X."/>
            <person name="Yang Z."/>
            <person name="Xiao X.J."/>
            <person name="Lau C.P."/>
            <person name="Li Y."/>
            <person name="Huang Z.M."/>
            <person name="Ba J.G."/>
            <person name="Yim A.K."/>
            <person name="Ouyang C.Y."/>
            <person name="Ngai S.M."/>
            <person name="Chan T.F."/>
            <person name="Leung E.L."/>
            <person name="Liu L."/>
            <person name="Liu Z.G."/>
            <person name="Tsui S.K."/>
        </authorList>
    </citation>
    <scope>NUCLEOTIDE SEQUENCE [LARGE SCALE GENOMIC DNA]</scope>
    <source>
        <strain evidence="6">Derp</strain>
    </source>
</reference>
<evidence type="ECO:0000313" key="6">
    <source>
        <dbReference type="EMBL" id="KAH9422789.1"/>
    </source>
</evidence>
<dbReference type="PROSITE" id="PS50238">
    <property type="entry name" value="RHOGAP"/>
    <property type="match status" value="1"/>
</dbReference>
<feature type="compositionally biased region" description="Low complexity" evidence="4">
    <location>
        <begin position="528"/>
        <end position="554"/>
    </location>
</feature>
<dbReference type="SUPFAM" id="SSF48350">
    <property type="entry name" value="GTPase activation domain, GAP"/>
    <property type="match status" value="1"/>
</dbReference>
<proteinExistence type="predicted"/>
<feature type="compositionally biased region" description="Pro residues" evidence="4">
    <location>
        <begin position="664"/>
        <end position="674"/>
    </location>
</feature>
<dbReference type="PANTHER" id="PTHR14130">
    <property type="entry name" value="3BP-1 RELATED RHOGAP"/>
    <property type="match status" value="1"/>
</dbReference>
<dbReference type="EMBL" id="NJHN03000035">
    <property type="protein sequence ID" value="KAH9422789.1"/>
    <property type="molecule type" value="Genomic_DNA"/>
</dbReference>
<accession>A0ABQ8JJP5</accession>
<evidence type="ECO:0000313" key="7">
    <source>
        <dbReference type="Proteomes" id="UP000887458"/>
    </source>
</evidence>
<dbReference type="Pfam" id="PF00620">
    <property type="entry name" value="RhoGAP"/>
    <property type="match status" value="1"/>
</dbReference>
<feature type="compositionally biased region" description="Polar residues" evidence="4">
    <location>
        <begin position="459"/>
        <end position="470"/>
    </location>
</feature>
<dbReference type="Proteomes" id="UP000887458">
    <property type="component" value="Unassembled WGS sequence"/>
</dbReference>
<dbReference type="InterPro" id="IPR008936">
    <property type="entry name" value="Rho_GTPase_activation_prot"/>
</dbReference>
<dbReference type="Pfam" id="PF03114">
    <property type="entry name" value="BAR"/>
    <property type="match status" value="1"/>
</dbReference>
<feature type="compositionally biased region" description="Polar residues" evidence="4">
    <location>
        <begin position="579"/>
        <end position="596"/>
    </location>
</feature>
<dbReference type="InterPro" id="IPR004148">
    <property type="entry name" value="BAR_dom"/>
</dbReference>
<feature type="domain" description="Rho-GAP" evidence="5">
    <location>
        <begin position="263"/>
        <end position="449"/>
    </location>
</feature>
<dbReference type="InterPro" id="IPR027267">
    <property type="entry name" value="AH/BAR_dom_sf"/>
</dbReference>
<evidence type="ECO:0000256" key="2">
    <source>
        <dbReference type="ARBA" id="ARBA00022553"/>
    </source>
</evidence>
<dbReference type="Gene3D" id="1.20.1270.60">
    <property type="entry name" value="Arfaptin homology (AH) domain/BAR domain"/>
    <property type="match status" value="1"/>
</dbReference>
<dbReference type="InterPro" id="IPR047165">
    <property type="entry name" value="RHG17/44/SH3BP1-like"/>
</dbReference>
<evidence type="ECO:0000256" key="1">
    <source>
        <dbReference type="ARBA" id="ARBA00022468"/>
    </source>
</evidence>